<evidence type="ECO:0000313" key="9">
    <source>
        <dbReference type="Proteomes" id="UP000474104"/>
    </source>
</evidence>
<dbReference type="GO" id="GO:0003677">
    <property type="term" value="F:DNA binding"/>
    <property type="evidence" value="ECO:0007669"/>
    <property type="project" value="UniProtKB-KW"/>
</dbReference>
<dbReference type="FunFam" id="1.10.10.10:FF:000001">
    <property type="entry name" value="LysR family transcriptional regulator"/>
    <property type="match status" value="1"/>
</dbReference>
<keyword evidence="8" id="KW-1185">Reference proteome</keyword>
<keyword evidence="2" id="KW-0805">Transcription regulation</keyword>
<dbReference type="eggNOG" id="COG0583">
    <property type="taxonomic scope" value="Bacteria"/>
</dbReference>
<dbReference type="Pfam" id="PF03466">
    <property type="entry name" value="LysR_substrate"/>
    <property type="match status" value="1"/>
</dbReference>
<dbReference type="CDD" id="cd08434">
    <property type="entry name" value="PBP2_GltC_like"/>
    <property type="match status" value="1"/>
</dbReference>
<reference evidence="6 9" key="2">
    <citation type="submission" date="2019-07" db="EMBL/GenBank/DDBJ databases">
        <title>Draft genome sequences of 15 bacterial species constituting the stable defined intestinal microbiota of the GM15 gnotobiotic mouse model.</title>
        <authorList>
            <person name="Elie C."/>
            <person name="Mathieu A."/>
            <person name="Saliou A."/>
            <person name="Darnaud M."/>
            <person name="Leulier F."/>
            <person name="Tamellini A."/>
        </authorList>
    </citation>
    <scope>NUCLEOTIDE SEQUENCE [LARGE SCALE GENOMIC DNA]</scope>
    <source>
        <strain evidence="9">ASF 502</strain>
        <strain evidence="6">MD300</strain>
    </source>
</reference>
<dbReference type="OrthoDB" id="1652954at2"/>
<evidence type="ECO:0000256" key="2">
    <source>
        <dbReference type="ARBA" id="ARBA00023015"/>
    </source>
</evidence>
<dbReference type="HOGENOM" id="CLU_039613_6_2_9"/>
<dbReference type="STRING" id="2044587.C824_01346"/>
<dbReference type="PRINTS" id="PR00039">
    <property type="entry name" value="HTHLYSR"/>
</dbReference>
<dbReference type="PANTHER" id="PTHR30346">
    <property type="entry name" value="TRANSCRIPTIONAL DUAL REGULATOR HCAR-RELATED"/>
    <property type="match status" value="1"/>
</dbReference>
<evidence type="ECO:0000256" key="4">
    <source>
        <dbReference type="ARBA" id="ARBA00023163"/>
    </source>
</evidence>
<dbReference type="InterPro" id="IPR000847">
    <property type="entry name" value="LysR_HTH_N"/>
</dbReference>
<proteinExistence type="inferred from homology"/>
<keyword evidence="3" id="KW-0238">DNA-binding</keyword>
<dbReference type="EMBL" id="VIRB01000034">
    <property type="protein sequence ID" value="NDO68037.1"/>
    <property type="molecule type" value="Genomic_DNA"/>
</dbReference>
<dbReference type="AlphaFoldDB" id="N2AU05"/>
<dbReference type="EMBL" id="RHJS01000002">
    <property type="protein sequence ID" value="RRK32748.1"/>
    <property type="molecule type" value="Genomic_DNA"/>
</dbReference>
<dbReference type="Pfam" id="PF00126">
    <property type="entry name" value="HTH_1"/>
    <property type="match status" value="1"/>
</dbReference>
<dbReference type="InterPro" id="IPR036390">
    <property type="entry name" value="WH_DNA-bd_sf"/>
</dbReference>
<keyword evidence="4" id="KW-0804">Transcription</keyword>
<dbReference type="PANTHER" id="PTHR30346:SF28">
    <property type="entry name" value="HTH-TYPE TRANSCRIPTIONAL REGULATOR CYNR"/>
    <property type="match status" value="1"/>
</dbReference>
<protein>
    <submittedName>
        <fullName evidence="7">LysR family transcriptional regulator</fullName>
    </submittedName>
</protein>
<name>N2AU05_9FIRM</name>
<reference evidence="7" key="1">
    <citation type="submission" date="2018-10" db="EMBL/GenBank/DDBJ databases">
        <title>Schaedlerella arabinophila gen. nov. sp. nov., isolated from the mouse intestinal tract and comparative analysis with the genome of the closely related altered Schaedler flora strain ASF502.</title>
        <authorList>
            <person name="Miyake S."/>
            <person name="Soh M."/>
            <person name="Seedorf H."/>
        </authorList>
    </citation>
    <scope>NUCLEOTIDE SEQUENCE [LARGE SCALE GENOMIC DNA]</scope>
    <source>
        <strain evidence="7">DSM 106076</strain>
    </source>
</reference>
<gene>
    <name evidence="7" type="ORF">EBB54_16320</name>
    <name evidence="6" type="ORF">FMM80_04665</name>
</gene>
<dbReference type="GO" id="GO:0032993">
    <property type="term" value="C:protein-DNA complex"/>
    <property type="evidence" value="ECO:0007669"/>
    <property type="project" value="TreeGrafter"/>
</dbReference>
<dbReference type="InterPro" id="IPR005119">
    <property type="entry name" value="LysR_subst-bd"/>
</dbReference>
<accession>A0A3R8JND1</accession>
<evidence type="ECO:0000256" key="3">
    <source>
        <dbReference type="ARBA" id="ARBA00023125"/>
    </source>
</evidence>
<comment type="similarity">
    <text evidence="1">Belongs to the LysR transcriptional regulatory family.</text>
</comment>
<evidence type="ECO:0000313" key="6">
    <source>
        <dbReference type="EMBL" id="NDO68037.1"/>
    </source>
</evidence>
<dbReference type="InterPro" id="IPR036388">
    <property type="entry name" value="WH-like_DNA-bd_sf"/>
</dbReference>
<evidence type="ECO:0000256" key="1">
    <source>
        <dbReference type="ARBA" id="ARBA00009437"/>
    </source>
</evidence>
<dbReference type="Proteomes" id="UP000474104">
    <property type="component" value="Unassembled WGS sequence"/>
</dbReference>
<dbReference type="GO" id="GO:0003700">
    <property type="term" value="F:DNA-binding transcription factor activity"/>
    <property type="evidence" value="ECO:0007669"/>
    <property type="project" value="InterPro"/>
</dbReference>
<evidence type="ECO:0000259" key="5">
    <source>
        <dbReference type="PROSITE" id="PS50931"/>
    </source>
</evidence>
<sequence length="294" mass="34113">MNLYQLRYFAELAHEQHYTNAAQHLNISQPSLSHAISQLEEELGVQLFEKAGRGTRLTEYGHEFLQCVTRSLSILDNGIENMRRYARGEGLIRLGFLTQLGVQFIPRLASRFLSLNPDCRINFTFHGDRTPELLDGLRLRKYDLVFCVRPIESDDLSCVPIDRQELVLIVPKDHPLAENQSISLEDTLQYPYIYFNNKTGLRFVIDELFEKVGRRPEIAYETDEEQIIFGLVAYGFGIAVTPYREILLKLNVKILPIVRPAWEGNIYMVTNKQTYQTPAVKNFRDFILRELLQQ</sequence>
<dbReference type="SUPFAM" id="SSF53850">
    <property type="entry name" value="Periplasmic binding protein-like II"/>
    <property type="match status" value="1"/>
</dbReference>
<dbReference type="SUPFAM" id="SSF46785">
    <property type="entry name" value="Winged helix' DNA-binding domain"/>
    <property type="match status" value="1"/>
</dbReference>
<accession>N2AU05</accession>
<dbReference type="RefSeq" id="WP_004075338.1">
    <property type="nucleotide sequence ID" value="NZ_CASCYM010000046.1"/>
</dbReference>
<evidence type="ECO:0000313" key="7">
    <source>
        <dbReference type="EMBL" id="RRK32748.1"/>
    </source>
</evidence>
<comment type="caution">
    <text evidence="7">The sequence shown here is derived from an EMBL/GenBank/DDBJ whole genome shotgun (WGS) entry which is preliminary data.</text>
</comment>
<evidence type="ECO:0000313" key="8">
    <source>
        <dbReference type="Proteomes" id="UP000274920"/>
    </source>
</evidence>
<dbReference type="Gene3D" id="3.40.190.290">
    <property type="match status" value="1"/>
</dbReference>
<organism evidence="7 8">
    <name type="scientific">Schaedlerella arabinosiphila</name>
    <dbReference type="NCBI Taxonomy" id="2044587"/>
    <lineage>
        <taxon>Bacteria</taxon>
        <taxon>Bacillati</taxon>
        <taxon>Bacillota</taxon>
        <taxon>Clostridia</taxon>
        <taxon>Lachnospirales</taxon>
        <taxon>Lachnospiraceae</taxon>
        <taxon>Schaedlerella</taxon>
    </lineage>
</organism>
<dbReference type="Proteomes" id="UP000274920">
    <property type="component" value="Unassembled WGS sequence"/>
</dbReference>
<dbReference type="PROSITE" id="PS50931">
    <property type="entry name" value="HTH_LYSR"/>
    <property type="match status" value="1"/>
</dbReference>
<feature type="domain" description="HTH lysR-type" evidence="5">
    <location>
        <begin position="1"/>
        <end position="58"/>
    </location>
</feature>
<dbReference type="Gene3D" id="1.10.10.10">
    <property type="entry name" value="Winged helix-like DNA-binding domain superfamily/Winged helix DNA-binding domain"/>
    <property type="match status" value="1"/>
</dbReference>